<dbReference type="RefSeq" id="WP_219536623.1">
    <property type="nucleotide sequence ID" value="NZ_JAHKRM010000031.1"/>
</dbReference>
<accession>A0ABW4GWN8</accession>
<reference evidence="2" key="1">
    <citation type="journal article" date="2019" name="Int. J. Syst. Evol. Microbiol.">
        <title>The Global Catalogue of Microorganisms (GCM) 10K type strain sequencing project: providing services to taxonomists for standard genome sequencing and annotation.</title>
        <authorList>
            <consortium name="The Broad Institute Genomics Platform"/>
            <consortium name="The Broad Institute Genome Sequencing Center for Infectious Disease"/>
            <person name="Wu L."/>
            <person name="Ma J."/>
        </authorList>
    </citation>
    <scope>NUCLEOTIDE SEQUENCE [LARGE SCALE GENOMIC DNA]</scope>
    <source>
        <strain evidence="2">CGMCC 1.15399</strain>
    </source>
</reference>
<sequence>MTTPEHEQAVKDYFEQAAANFEEIPAINAGKRCGVQWTPWMDDWFTSWSPRNSNSNAEGPWDHWVDLAINILKDPLTELVRPEAHALAQQLEARGFYSEANRDLTGAELRARFSPDSSLTEEG</sequence>
<comment type="caution">
    <text evidence="1">The sequence shown here is derived from an EMBL/GenBank/DDBJ whole genome shotgun (WGS) entry which is preliminary data.</text>
</comment>
<evidence type="ECO:0000313" key="1">
    <source>
        <dbReference type="EMBL" id="MFD1546970.1"/>
    </source>
</evidence>
<keyword evidence="2" id="KW-1185">Reference proteome</keyword>
<dbReference type="Proteomes" id="UP001597097">
    <property type="component" value="Unassembled WGS sequence"/>
</dbReference>
<proteinExistence type="predicted"/>
<name>A0ABW4GWN8_9ACTN</name>
<protein>
    <submittedName>
        <fullName evidence="1">Uncharacterized protein</fullName>
    </submittedName>
</protein>
<dbReference type="EMBL" id="JBHUCM010000070">
    <property type="protein sequence ID" value="MFD1546970.1"/>
    <property type="molecule type" value="Genomic_DNA"/>
</dbReference>
<gene>
    <name evidence="1" type="ORF">ACFSJ0_58730</name>
</gene>
<evidence type="ECO:0000313" key="2">
    <source>
        <dbReference type="Proteomes" id="UP001597097"/>
    </source>
</evidence>
<organism evidence="1 2">
    <name type="scientific">Nonomuraea guangzhouensis</name>
    <dbReference type="NCBI Taxonomy" id="1291555"/>
    <lineage>
        <taxon>Bacteria</taxon>
        <taxon>Bacillati</taxon>
        <taxon>Actinomycetota</taxon>
        <taxon>Actinomycetes</taxon>
        <taxon>Streptosporangiales</taxon>
        <taxon>Streptosporangiaceae</taxon>
        <taxon>Nonomuraea</taxon>
    </lineage>
</organism>